<gene>
    <name evidence="2" type="ORF">GJU39_14020</name>
</gene>
<dbReference type="AlphaFoldDB" id="A0A7K0G0Q9"/>
<keyword evidence="3" id="KW-1185">Reference proteome</keyword>
<organism evidence="2 3">
    <name type="scientific">Pedobacter petrophilus</name>
    <dbReference type="NCBI Taxonomy" id="1908241"/>
    <lineage>
        <taxon>Bacteria</taxon>
        <taxon>Pseudomonadati</taxon>
        <taxon>Bacteroidota</taxon>
        <taxon>Sphingobacteriia</taxon>
        <taxon>Sphingobacteriales</taxon>
        <taxon>Sphingobacteriaceae</taxon>
        <taxon>Pedobacter</taxon>
    </lineage>
</organism>
<proteinExistence type="predicted"/>
<keyword evidence="1" id="KW-0732">Signal</keyword>
<reference evidence="2 3" key="1">
    <citation type="submission" date="2019-11" db="EMBL/GenBank/DDBJ databases">
        <title>Pedobacter petrophilus genome.</title>
        <authorList>
            <person name="Feldbauer M.J."/>
            <person name="Newman J.D."/>
        </authorList>
    </citation>
    <scope>NUCLEOTIDE SEQUENCE [LARGE SCALE GENOMIC DNA]</scope>
    <source>
        <strain evidence="2 3">LMG 29686</strain>
    </source>
</reference>
<dbReference type="Pfam" id="PF14903">
    <property type="entry name" value="WG_beta_rep"/>
    <property type="match status" value="1"/>
</dbReference>
<accession>A0A7K0G0Q9</accession>
<feature type="chain" id="PRO_5029764879" description="WG repeat-containing protein" evidence="1">
    <location>
        <begin position="22"/>
        <end position="499"/>
    </location>
</feature>
<protein>
    <recommendedName>
        <fullName evidence="4">WG repeat-containing protein</fullName>
    </recommendedName>
</protein>
<dbReference type="Proteomes" id="UP000487757">
    <property type="component" value="Unassembled WGS sequence"/>
</dbReference>
<dbReference type="EMBL" id="WKKH01000021">
    <property type="protein sequence ID" value="MRX77202.1"/>
    <property type="molecule type" value="Genomic_DNA"/>
</dbReference>
<dbReference type="InterPro" id="IPR032774">
    <property type="entry name" value="WG_beta_rep"/>
</dbReference>
<name>A0A7K0G0Q9_9SPHI</name>
<evidence type="ECO:0000256" key="1">
    <source>
        <dbReference type="SAM" id="SignalP"/>
    </source>
</evidence>
<evidence type="ECO:0008006" key="4">
    <source>
        <dbReference type="Google" id="ProtNLM"/>
    </source>
</evidence>
<evidence type="ECO:0000313" key="2">
    <source>
        <dbReference type="EMBL" id="MRX77202.1"/>
    </source>
</evidence>
<dbReference type="OrthoDB" id="1420171at2"/>
<sequence>MHIHRLIISLFLFLMINISTAAGQDLPQETYYPWKSKSGLFGYSNPNGKLKIDPQFEDANFFTNQFAIVEKKNKKGVIDHTGAIKLDFEYDKLDLVAWGNETIAITCKSFNAWWKFNKWNFFPGFSVMGGTNDKRIVDTKVLKMNWKVILLNTNQTIIDSDHKLNEYPFQASDIHRFQDKILINNQLYSNNNGQIKQINSGITAILTDSTLLRRKVDDYQILNKNLKPIDNTSFKVPAQIIVEVNGKKKKLKTETINAGTKVTLNFMEDQQQHIFAYPDLSKIFPKKIDKYFNQETEAESILSHAQIIYSVPNTAYFIVRSFINNEMRFYILNQNGTWESDRRKTKDFVILSNSGRVLYPDANGMGIEDALPKNCNVKWIEQTQINKSWFKITATHKTDSTSLSGIFDITTRKWVLPMEYTSLETLNSYPNLWRFELGSETDFKKKKYGLINIISSKITVEPQYNSLNANAKVGTFNGEKWDYFYVNPLNGKEYRERNL</sequence>
<comment type="caution">
    <text evidence="2">The sequence shown here is derived from an EMBL/GenBank/DDBJ whole genome shotgun (WGS) entry which is preliminary data.</text>
</comment>
<evidence type="ECO:0000313" key="3">
    <source>
        <dbReference type="Proteomes" id="UP000487757"/>
    </source>
</evidence>
<feature type="signal peptide" evidence="1">
    <location>
        <begin position="1"/>
        <end position="21"/>
    </location>
</feature>